<gene>
    <name evidence="1" type="ORF">C7379_10921</name>
</gene>
<accession>A0A2U0U7Q2</accession>
<sequence>MAWCLIAVTLGHAQQDKLSTLNTMKPGMAMSSKATLAPPMGMVPQVASPHVQAAVPTAKEPHDLTSCQGTSTIGTTVADSLHCKRKPCSSPSCAPRVYPVSWPYHYLYGGMHQGLNVSLSLSAFAMFGKRAPSGAGLAQNINATWLQPLGKRAWVAAGGYLDHINWNGNSYTSGGLYGQLGYQFDEHWAGYIYGQKSIVNDGLAGCGYYWGRGLYGMLPSMYNGLGDKLGATVRWTPNPTLSIEVSVEKNWYPNTRTVYPDRYKYNYPSPK</sequence>
<comment type="caution">
    <text evidence="1">The sequence shown here is derived from an EMBL/GenBank/DDBJ whole genome shotgun (WGS) entry which is preliminary data.</text>
</comment>
<protein>
    <submittedName>
        <fullName evidence="1">Uncharacterized protein</fullName>
    </submittedName>
</protein>
<organism evidence="1 2">
    <name type="scientific">Hallella colorans</name>
    <dbReference type="NCBI Taxonomy" id="1703337"/>
    <lineage>
        <taxon>Bacteria</taxon>
        <taxon>Pseudomonadati</taxon>
        <taxon>Bacteroidota</taxon>
        <taxon>Bacteroidia</taxon>
        <taxon>Bacteroidales</taxon>
        <taxon>Prevotellaceae</taxon>
        <taxon>Hallella</taxon>
    </lineage>
</organism>
<keyword evidence="2" id="KW-1185">Reference proteome</keyword>
<dbReference type="Proteomes" id="UP000245870">
    <property type="component" value="Unassembled WGS sequence"/>
</dbReference>
<evidence type="ECO:0000313" key="2">
    <source>
        <dbReference type="Proteomes" id="UP000245870"/>
    </source>
</evidence>
<dbReference type="EMBL" id="QENY01000009">
    <property type="protein sequence ID" value="PVX53682.1"/>
    <property type="molecule type" value="Genomic_DNA"/>
</dbReference>
<reference evidence="1 2" key="1">
    <citation type="submission" date="2018-05" db="EMBL/GenBank/DDBJ databases">
        <title>Genomic Encyclopedia of Type Strains, Phase IV (KMG-IV): sequencing the most valuable type-strain genomes for metagenomic binning, comparative biology and taxonomic classification.</title>
        <authorList>
            <person name="Goeker M."/>
        </authorList>
    </citation>
    <scope>NUCLEOTIDE SEQUENCE [LARGE SCALE GENOMIC DNA]</scope>
    <source>
        <strain evidence="1 2">DSM 100333</strain>
    </source>
</reference>
<dbReference type="AlphaFoldDB" id="A0A2U0U7Q2"/>
<name>A0A2U0U7Q2_9BACT</name>
<evidence type="ECO:0000313" key="1">
    <source>
        <dbReference type="EMBL" id="PVX53682.1"/>
    </source>
</evidence>
<proteinExistence type="predicted"/>